<dbReference type="PANTHER" id="PTHR11048">
    <property type="entry name" value="PRENYLTRANSFERASES"/>
    <property type="match status" value="1"/>
</dbReference>
<evidence type="ECO:0000256" key="5">
    <source>
        <dbReference type="ARBA" id="ARBA00022688"/>
    </source>
</evidence>
<comment type="catalytic activity">
    <reaction evidence="12">
        <text>an all-trans-polyprenyl diphosphate + 4-hydroxybenzoate = a 4-hydroxy-3-(all-trans-polyprenyl)benzoate + diphosphate</text>
        <dbReference type="Rhea" id="RHEA:44504"/>
        <dbReference type="Rhea" id="RHEA-COMP:9514"/>
        <dbReference type="Rhea" id="RHEA-COMP:9564"/>
        <dbReference type="ChEBI" id="CHEBI:17879"/>
        <dbReference type="ChEBI" id="CHEBI:33019"/>
        <dbReference type="ChEBI" id="CHEBI:58914"/>
        <dbReference type="ChEBI" id="CHEBI:78396"/>
        <dbReference type="EC" id="2.5.1.39"/>
    </reaction>
    <physiologicalReaction direction="left-to-right" evidence="12">
        <dbReference type="Rhea" id="RHEA:44505"/>
    </physiologicalReaction>
</comment>
<keyword evidence="13" id="KW-0999">Mitochondrion inner membrane</keyword>
<dbReference type="Gene3D" id="1.20.120.1780">
    <property type="entry name" value="UbiA prenyltransferase"/>
    <property type="match status" value="1"/>
</dbReference>
<gene>
    <name evidence="13" type="primary">coq-2</name>
    <name evidence="14" type="ORF">L5515_004261</name>
</gene>
<dbReference type="PANTHER" id="PTHR11048:SF28">
    <property type="entry name" value="4-HYDROXYBENZOATE POLYPRENYLTRANSFERASE, MITOCHONDRIAL"/>
    <property type="match status" value="1"/>
</dbReference>
<evidence type="ECO:0000256" key="13">
    <source>
        <dbReference type="HAMAP-Rule" id="MF_03189"/>
    </source>
</evidence>
<evidence type="ECO:0000256" key="4">
    <source>
        <dbReference type="ARBA" id="ARBA00022679"/>
    </source>
</evidence>
<feature type="transmembrane region" description="Helical" evidence="13">
    <location>
        <begin position="143"/>
        <end position="162"/>
    </location>
</feature>
<keyword evidence="5 13" id="KW-0831">Ubiquinone biosynthesis</keyword>
<sequence>MIIRSIGVRRIPQCASVLVNYASSSEMYYNQKRYISTSIRQPMSLIPTASSLVAASPSNIKPYLQLMRVDKPIGTWLLYWPCTWSIAMATPAGQLPSLYMLSIFGTGAFLMRSAGCVINDLWDKDFDKQVERTKLRPLACGLLSEKQAVGLLAGLLSSSLAILLQLNWFSVAVGASSMALVVGYPLAKRYTYWPQFMLGATLNWSVLIAWAEMGHVKDFGIFLPLYTATILHTVIYDTIYSHQLLSLFHSRFFLIILPNPLFSHSTGLTFNWGALLGWAALKGDLSSSAPFWMYAAALQWTLVYDTIYAHQDKADDIMIGVKSTALRLGADTKKWLTAFGVGTVASLTACGMASDQTWPYYVALAATTAQLGWQIGSVDIDNGADCWDKFKSNSWMGIILFTGIVMSTLLKEKEDPKQSKNAATLEVEDIDDVVVS</sequence>
<dbReference type="GO" id="GO:0008299">
    <property type="term" value="P:isoprenoid biosynthetic process"/>
    <property type="evidence" value="ECO:0007669"/>
    <property type="project" value="UniProtKB-UniRule"/>
</dbReference>
<comment type="similarity">
    <text evidence="3 13">Belongs to the UbiA prenyltransferase family.</text>
</comment>
<keyword evidence="6 13" id="KW-0812">Transmembrane</keyword>
<feature type="transmembrane region" description="Helical" evidence="13">
    <location>
        <begin position="196"/>
        <end position="213"/>
    </location>
</feature>
<comment type="catalytic activity">
    <reaction evidence="10">
        <text>all-trans-decaprenyl diphosphate + 4-hydroxybenzoate = 4-hydroxy-3-(all-trans-decaprenyl)benzoate + diphosphate</text>
        <dbReference type="Rhea" id="RHEA:44564"/>
        <dbReference type="ChEBI" id="CHEBI:17879"/>
        <dbReference type="ChEBI" id="CHEBI:33019"/>
        <dbReference type="ChEBI" id="CHEBI:60721"/>
        <dbReference type="ChEBI" id="CHEBI:84503"/>
        <dbReference type="EC" id="2.5.1.39"/>
    </reaction>
    <physiologicalReaction direction="left-to-right" evidence="10">
        <dbReference type="Rhea" id="RHEA:44565"/>
    </physiologicalReaction>
</comment>
<evidence type="ECO:0000256" key="6">
    <source>
        <dbReference type="ARBA" id="ARBA00022692"/>
    </source>
</evidence>
<comment type="catalytic activity">
    <reaction evidence="11">
        <text>all-trans-nonaprenyl diphosphate + 4-hydroxybenzoate = 4-hydroxy-3-(all-trans-nonaprenyl)benzoate + diphosphate</text>
        <dbReference type="Rhea" id="RHEA:17709"/>
        <dbReference type="ChEBI" id="CHEBI:17879"/>
        <dbReference type="ChEBI" id="CHEBI:33019"/>
        <dbReference type="ChEBI" id="CHEBI:58391"/>
        <dbReference type="ChEBI" id="CHEBI:84502"/>
        <dbReference type="EC" id="2.5.1.39"/>
    </reaction>
    <physiologicalReaction direction="left-to-right" evidence="11">
        <dbReference type="Rhea" id="RHEA:17710"/>
    </physiologicalReaction>
</comment>
<dbReference type="InterPro" id="IPR044878">
    <property type="entry name" value="UbiA_sf"/>
</dbReference>
<evidence type="ECO:0000256" key="7">
    <source>
        <dbReference type="ARBA" id="ARBA00022989"/>
    </source>
</evidence>
<organism evidence="14 15">
    <name type="scientific">Caenorhabditis briggsae</name>
    <dbReference type="NCBI Taxonomy" id="6238"/>
    <lineage>
        <taxon>Eukaryota</taxon>
        <taxon>Metazoa</taxon>
        <taxon>Ecdysozoa</taxon>
        <taxon>Nematoda</taxon>
        <taxon>Chromadorea</taxon>
        <taxon>Rhabditida</taxon>
        <taxon>Rhabditina</taxon>
        <taxon>Rhabditomorpha</taxon>
        <taxon>Rhabditoidea</taxon>
        <taxon>Rhabditidae</taxon>
        <taxon>Peloderinae</taxon>
        <taxon>Caenorhabditis</taxon>
    </lineage>
</organism>
<dbReference type="CDD" id="cd13959">
    <property type="entry name" value="PT_UbiA_COQ2"/>
    <property type="match status" value="1"/>
</dbReference>
<dbReference type="InterPro" id="IPR039653">
    <property type="entry name" value="Prenyltransferase"/>
</dbReference>
<dbReference type="Pfam" id="PF01040">
    <property type="entry name" value="UbiA"/>
    <property type="match status" value="2"/>
</dbReference>
<keyword evidence="7 13" id="KW-1133">Transmembrane helix</keyword>
<dbReference type="EC" id="2.5.1.39" evidence="13"/>
<evidence type="ECO:0000256" key="9">
    <source>
        <dbReference type="ARBA" id="ARBA00023229"/>
    </source>
</evidence>
<dbReference type="HAMAP" id="MF_01635">
    <property type="entry name" value="UbiA"/>
    <property type="match status" value="1"/>
</dbReference>
<dbReference type="GO" id="GO:0005743">
    <property type="term" value="C:mitochondrial inner membrane"/>
    <property type="evidence" value="ECO:0007669"/>
    <property type="project" value="UniProtKB-SubCell"/>
</dbReference>
<dbReference type="InterPro" id="IPR006370">
    <property type="entry name" value="HB_polyprenyltransferase-like"/>
</dbReference>
<evidence type="ECO:0000256" key="2">
    <source>
        <dbReference type="ARBA" id="ARBA00004141"/>
    </source>
</evidence>
<dbReference type="EMBL" id="CP092622">
    <property type="protein sequence ID" value="UMM23641.1"/>
    <property type="molecule type" value="Genomic_DNA"/>
</dbReference>
<feature type="transmembrane region" description="Helical" evidence="13">
    <location>
        <begin position="219"/>
        <end position="240"/>
    </location>
</feature>
<keyword evidence="8 13" id="KW-0472">Membrane</keyword>
<proteinExistence type="inferred from homology"/>
<comment type="subcellular location">
    <subcellularLocation>
        <location evidence="2">Membrane</location>
        <topology evidence="2">Multi-pass membrane protein</topology>
    </subcellularLocation>
    <subcellularLocation>
        <location evidence="13">Mitochondrion inner membrane</location>
        <topology evidence="13">Multi-pass membrane protein</topology>
        <orientation evidence="13">Matrix side</orientation>
    </subcellularLocation>
</comment>
<comment type="function">
    <text evidence="13">Catalyzes the prenylation of para-hydroxybenzoate (PHB) with an all-trans polyprenyl group. Mediates the second step in the final reaction sequence of coenzyme Q (CoQ) biosynthesis, which is the condensation of the polyisoprenoid side chain with PHB, generating the first membrane-bound Q intermediate.</text>
</comment>
<dbReference type="GO" id="GO:0008412">
    <property type="term" value="F:4-hydroxybenzoate polyprenyltransferase activity"/>
    <property type="evidence" value="ECO:0007669"/>
    <property type="project" value="UniProtKB-EC"/>
</dbReference>
<name>A0AAE9JAU6_CAEBR</name>
<evidence type="ECO:0000256" key="12">
    <source>
        <dbReference type="ARBA" id="ARBA00051182"/>
    </source>
</evidence>
<evidence type="ECO:0000313" key="14">
    <source>
        <dbReference type="EMBL" id="UMM23641.1"/>
    </source>
</evidence>
<dbReference type="GO" id="GO:0006744">
    <property type="term" value="P:ubiquinone biosynthetic process"/>
    <property type="evidence" value="ECO:0007669"/>
    <property type="project" value="UniProtKB-UniRule"/>
</dbReference>
<keyword evidence="15" id="KW-1185">Reference proteome</keyword>
<dbReference type="AlphaFoldDB" id="A0AAE9JAU6"/>
<dbReference type="FunFam" id="1.10.357.140:FF:000003">
    <property type="entry name" value="4-hydroxybenzoate polyprenyltransferase, mitochondrial"/>
    <property type="match status" value="1"/>
</dbReference>
<dbReference type="InterPro" id="IPR030470">
    <property type="entry name" value="UbiA_prenylTrfase_CS"/>
</dbReference>
<evidence type="ECO:0000256" key="1">
    <source>
        <dbReference type="ARBA" id="ARBA00001946"/>
    </source>
</evidence>
<dbReference type="PROSITE" id="PS00943">
    <property type="entry name" value="UBIA"/>
    <property type="match status" value="1"/>
</dbReference>
<comment type="cofactor">
    <cofactor evidence="1 13">
        <name>Mg(2+)</name>
        <dbReference type="ChEBI" id="CHEBI:18420"/>
    </cofactor>
</comment>
<dbReference type="InterPro" id="IPR000537">
    <property type="entry name" value="UbiA_prenyltransferase"/>
</dbReference>
<protein>
    <recommendedName>
        <fullName evidence="13">4-hydroxybenzoate polyprenyltransferase, mitochondrial</fullName>
        <shortName evidence="13">4-HB polyprenyltransferase</shortName>
        <ecNumber evidence="13">2.5.1.39</ecNumber>
    </recommendedName>
    <alternativeName>
        <fullName evidence="13">Para-hydroxybenzoate--polyprenyltransferase</fullName>
        <shortName evidence="13">PHB:PPT</shortName>
        <shortName evidence="13">PHB:polyprenyltransferase</shortName>
    </alternativeName>
</protein>
<keyword evidence="13" id="KW-0496">Mitochondrion</keyword>
<reference evidence="14 15" key="1">
    <citation type="submission" date="2022-04" db="EMBL/GenBank/DDBJ databases">
        <title>Chromosome-level reference genomes for two strains of Caenorhabditis briggsae: an improved platform for comparative genomics.</title>
        <authorList>
            <person name="Stevens L."/>
            <person name="Andersen E."/>
        </authorList>
    </citation>
    <scope>NUCLEOTIDE SEQUENCE [LARGE SCALE GENOMIC DNA]</scope>
    <source>
        <strain evidence="14">VX34</strain>
        <tissue evidence="14">Whole-organism</tissue>
    </source>
</reference>
<dbReference type="Gene3D" id="1.10.357.140">
    <property type="entry name" value="UbiA prenyltransferase"/>
    <property type="match status" value="1"/>
</dbReference>
<keyword evidence="9 13" id="KW-0414">Isoprene biosynthesis</keyword>
<accession>A0AAE9JAU6</accession>
<evidence type="ECO:0000313" key="15">
    <source>
        <dbReference type="Proteomes" id="UP000829354"/>
    </source>
</evidence>
<evidence type="ECO:0000256" key="11">
    <source>
        <dbReference type="ARBA" id="ARBA00050454"/>
    </source>
</evidence>
<evidence type="ECO:0000256" key="10">
    <source>
        <dbReference type="ARBA" id="ARBA00049890"/>
    </source>
</evidence>
<evidence type="ECO:0000256" key="3">
    <source>
        <dbReference type="ARBA" id="ARBA00005985"/>
    </source>
</evidence>
<evidence type="ECO:0000256" key="8">
    <source>
        <dbReference type="ARBA" id="ARBA00023136"/>
    </source>
</evidence>
<dbReference type="FunFam" id="1.20.120.1780:FF:000001">
    <property type="entry name" value="4-hydroxybenzoate octaprenyltransferase"/>
    <property type="match status" value="1"/>
</dbReference>
<keyword evidence="4 13" id="KW-0808">Transferase</keyword>
<comment type="pathway">
    <text evidence="13">Cofactor biosynthesis; ubiquinone biosynthesis.</text>
</comment>
<dbReference type="Proteomes" id="UP000829354">
    <property type="component" value="Chromosome III"/>
</dbReference>